<evidence type="ECO:0000313" key="1">
    <source>
        <dbReference type="EMBL" id="KAJ9101446.1"/>
    </source>
</evidence>
<accession>A0ACC2VRP8</accession>
<reference evidence="1" key="1">
    <citation type="submission" date="2023-04" db="EMBL/GenBank/DDBJ databases">
        <title>Draft Genome sequencing of Naganishia species isolated from polar environments using Oxford Nanopore Technology.</title>
        <authorList>
            <person name="Leo P."/>
            <person name="Venkateswaran K."/>
        </authorList>
    </citation>
    <scope>NUCLEOTIDE SEQUENCE</scope>
    <source>
        <strain evidence="1">MNA-CCFEE 5261</strain>
    </source>
</reference>
<evidence type="ECO:0000313" key="2">
    <source>
        <dbReference type="Proteomes" id="UP001241377"/>
    </source>
</evidence>
<proteinExistence type="predicted"/>
<dbReference type="EMBL" id="JASBWR010000058">
    <property type="protein sequence ID" value="KAJ9101446.1"/>
    <property type="molecule type" value="Genomic_DNA"/>
</dbReference>
<keyword evidence="2" id="KW-1185">Reference proteome</keyword>
<organism evidence="1 2">
    <name type="scientific">Naganishia cerealis</name>
    <dbReference type="NCBI Taxonomy" id="610337"/>
    <lineage>
        <taxon>Eukaryota</taxon>
        <taxon>Fungi</taxon>
        <taxon>Dikarya</taxon>
        <taxon>Basidiomycota</taxon>
        <taxon>Agaricomycotina</taxon>
        <taxon>Tremellomycetes</taxon>
        <taxon>Filobasidiales</taxon>
        <taxon>Filobasidiaceae</taxon>
        <taxon>Naganishia</taxon>
    </lineage>
</organism>
<dbReference type="Proteomes" id="UP001241377">
    <property type="component" value="Unassembled WGS sequence"/>
</dbReference>
<name>A0ACC2VRP8_9TREE</name>
<protein>
    <submittedName>
        <fullName evidence="1">Uncharacterized protein</fullName>
    </submittedName>
</protein>
<sequence>MTTINIPPSSPFSRRVSFNNLDPESIDPAFTKVASSSEQITFKNPTFGYGTSLVNDISKAYNSASTFVPTRRRSKLPDAPSKSILKNKLSQQQLQYNIENATSLGISYHGDLNDLADHPPDHVPKSEVAYVEGSAIDDDDYDDEDNEEDPVNAPPPRRKLYSGMTDEELMALDPQFTTTKPKVSLVDQFKFDLQTTYYLPAKRTSVLGPSATSSTPRLVYPSSNENNYKSISLTLKHTHYELVESKRTLLTIISGRKHSWNSLDWLVMPIPGTDIPTFLQNGDYLVVTALLPTKTTVSGEKRRGSTLAEELTYYKKCENILNYIIRILPRQELKLKITVEFVLEPPPMNAMATKSQLRGMKLLLTKIYNQYHPTMVVVGNRSTNLNFKYPLRVRKTSSAIPTSPPPNRPFGGPKINDRYLIKLSSYLVKYSTVPVILVGNKCSFLWSTRQARRKGSAISQNSSDDDDSLESDIKSFSGKTELETTLFNTVTSIRESDSETRFKELAILISDRSLEDSRNYLESLKTRDLEGNSIKFDESVEFNSKIHSIYKSQSNSLLARTNGEGAYKVKSLISYDPVEEKKNEEIRNSKKLEKIKSSTSSKVSAVSSRESSSSSQKVKPKKSFWKKIGIKKL</sequence>
<gene>
    <name evidence="1" type="ORF">QFC19_005222</name>
</gene>
<comment type="caution">
    <text evidence="1">The sequence shown here is derived from an EMBL/GenBank/DDBJ whole genome shotgun (WGS) entry which is preliminary data.</text>
</comment>